<feature type="transmembrane region" description="Helical" evidence="9">
    <location>
        <begin position="62"/>
        <end position="79"/>
    </location>
</feature>
<proteinExistence type="predicted"/>
<keyword evidence="8" id="KW-0902">Two-component regulatory system</keyword>
<protein>
    <recommendedName>
        <fullName evidence="2">histidine kinase</fullName>
        <ecNumber evidence="2">2.7.13.3</ecNumber>
    </recommendedName>
</protein>
<dbReference type="InterPro" id="IPR055558">
    <property type="entry name" value="DUF7134"/>
</dbReference>
<reference evidence="12 13" key="1">
    <citation type="journal article" date="2015" name="Stand. Genomic Sci.">
        <title>Genomic Encyclopedia of Bacterial and Archaeal Type Strains, Phase III: the genomes of soil and plant-associated and newly described type strains.</title>
        <authorList>
            <person name="Whitman W.B."/>
            <person name="Woyke T."/>
            <person name="Klenk H.P."/>
            <person name="Zhou Y."/>
            <person name="Lilburn T.G."/>
            <person name="Beck B.J."/>
            <person name="De Vos P."/>
            <person name="Vandamme P."/>
            <person name="Eisen J.A."/>
            <person name="Garrity G."/>
            <person name="Hugenholtz P."/>
            <person name="Kyrpides N.C."/>
        </authorList>
    </citation>
    <scope>NUCLEOTIDE SEQUENCE [LARGE SCALE GENOMIC DNA]</scope>
    <source>
        <strain evidence="12 13">VKM Ac-2541</strain>
    </source>
</reference>
<evidence type="ECO:0000256" key="2">
    <source>
        <dbReference type="ARBA" id="ARBA00012438"/>
    </source>
</evidence>
<keyword evidence="7" id="KW-0067">ATP-binding</keyword>
<keyword evidence="9" id="KW-0812">Transmembrane</keyword>
<evidence type="ECO:0000313" key="13">
    <source>
        <dbReference type="Proteomes" id="UP000295573"/>
    </source>
</evidence>
<evidence type="ECO:0000256" key="7">
    <source>
        <dbReference type="ARBA" id="ARBA00022840"/>
    </source>
</evidence>
<feature type="transmembrane region" description="Helical" evidence="9">
    <location>
        <begin position="15"/>
        <end position="32"/>
    </location>
</feature>
<feature type="transmembrane region" description="Helical" evidence="9">
    <location>
        <begin position="133"/>
        <end position="151"/>
    </location>
</feature>
<gene>
    <name evidence="12" type="ORF">EV646_106423</name>
</gene>
<keyword evidence="9" id="KW-0472">Membrane</keyword>
<evidence type="ECO:0000256" key="6">
    <source>
        <dbReference type="ARBA" id="ARBA00022777"/>
    </source>
</evidence>
<evidence type="ECO:0000256" key="1">
    <source>
        <dbReference type="ARBA" id="ARBA00000085"/>
    </source>
</evidence>
<evidence type="ECO:0000256" key="8">
    <source>
        <dbReference type="ARBA" id="ARBA00023012"/>
    </source>
</evidence>
<dbReference type="Gene3D" id="1.20.5.1930">
    <property type="match status" value="1"/>
</dbReference>
<keyword evidence="9" id="KW-1133">Transmembrane helix</keyword>
<keyword evidence="4" id="KW-0808">Transferase</keyword>
<dbReference type="Proteomes" id="UP000295573">
    <property type="component" value="Unassembled WGS sequence"/>
</dbReference>
<feature type="domain" description="Signal transduction histidine kinase subgroup 3 dimerisation and phosphoacceptor" evidence="10">
    <location>
        <begin position="176"/>
        <end position="240"/>
    </location>
</feature>
<evidence type="ECO:0000259" key="10">
    <source>
        <dbReference type="Pfam" id="PF07730"/>
    </source>
</evidence>
<evidence type="ECO:0000256" key="3">
    <source>
        <dbReference type="ARBA" id="ARBA00022553"/>
    </source>
</evidence>
<dbReference type="PANTHER" id="PTHR24421:SF10">
    <property type="entry name" value="NITRATE_NITRITE SENSOR PROTEIN NARQ"/>
    <property type="match status" value="1"/>
</dbReference>
<comment type="caution">
    <text evidence="12">The sequence shown here is derived from an EMBL/GenBank/DDBJ whole genome shotgun (WGS) entry which is preliminary data.</text>
</comment>
<keyword evidence="13" id="KW-1185">Reference proteome</keyword>
<evidence type="ECO:0000313" key="12">
    <source>
        <dbReference type="EMBL" id="TCO47183.1"/>
    </source>
</evidence>
<evidence type="ECO:0000256" key="5">
    <source>
        <dbReference type="ARBA" id="ARBA00022741"/>
    </source>
</evidence>
<comment type="catalytic activity">
    <reaction evidence="1">
        <text>ATP + protein L-histidine = ADP + protein N-phospho-L-histidine.</text>
        <dbReference type="EC" id="2.7.13.3"/>
    </reaction>
</comment>
<sequence length="321" mass="33969">MTESALTQQLSRRQLIAFDCLVAVVYAVLLVLTTPVDAPPWTVLVTVGLAVPVAVRRLWPRPALVVVIGLSVVAVVLQVLRDPLLAASFVLYVVGLTRAAAPATNRLLSAAGAVGVVVLFLGVMGGSSRGSTNVALVLSGLAAMYGTWMLGRVIRDRRAAAVQAARALAERAVSDERLRIARELHDIVAHSMGLIAVKAGVANHVLKVRPEEVSDALSVIETTSRDALVELRHMLGLLRTPFSPAPLGGLAALPELVERVESTGGGGLVGRRRAGRFARGGGVDRVSDRPGVLDECGPARAGHSLPRRGCWRRVRRTGRSE</sequence>
<keyword evidence="6 12" id="KW-0418">Kinase</keyword>
<feature type="transmembrane region" description="Helical" evidence="9">
    <location>
        <begin position="108"/>
        <end position="127"/>
    </location>
</feature>
<dbReference type="PANTHER" id="PTHR24421">
    <property type="entry name" value="NITRATE/NITRITE SENSOR PROTEIN NARX-RELATED"/>
    <property type="match status" value="1"/>
</dbReference>
<dbReference type="EMBL" id="SLWR01000006">
    <property type="protein sequence ID" value="TCO47183.1"/>
    <property type="molecule type" value="Genomic_DNA"/>
</dbReference>
<dbReference type="EC" id="2.7.13.3" evidence="2"/>
<dbReference type="Pfam" id="PF23539">
    <property type="entry name" value="DUF7134"/>
    <property type="match status" value="1"/>
</dbReference>
<evidence type="ECO:0000259" key="11">
    <source>
        <dbReference type="Pfam" id="PF23539"/>
    </source>
</evidence>
<evidence type="ECO:0000256" key="4">
    <source>
        <dbReference type="ARBA" id="ARBA00022679"/>
    </source>
</evidence>
<dbReference type="InterPro" id="IPR050482">
    <property type="entry name" value="Sensor_HK_TwoCompSys"/>
</dbReference>
<keyword evidence="5" id="KW-0547">Nucleotide-binding</keyword>
<dbReference type="AlphaFoldDB" id="A0A4R2IPS3"/>
<name>A0A4R2IPS3_9ACTN</name>
<dbReference type="GO" id="GO:0005524">
    <property type="term" value="F:ATP binding"/>
    <property type="evidence" value="ECO:0007669"/>
    <property type="project" value="UniProtKB-KW"/>
</dbReference>
<evidence type="ECO:0000256" key="9">
    <source>
        <dbReference type="SAM" id="Phobius"/>
    </source>
</evidence>
<feature type="domain" description="DUF7134" evidence="11">
    <location>
        <begin position="10"/>
        <end position="158"/>
    </location>
</feature>
<organism evidence="12 13">
    <name type="scientific">Kribbella antiqua</name>
    <dbReference type="NCBI Taxonomy" id="2512217"/>
    <lineage>
        <taxon>Bacteria</taxon>
        <taxon>Bacillati</taxon>
        <taxon>Actinomycetota</taxon>
        <taxon>Actinomycetes</taxon>
        <taxon>Propionibacteriales</taxon>
        <taxon>Kribbellaceae</taxon>
        <taxon>Kribbella</taxon>
    </lineage>
</organism>
<dbReference type="GO" id="GO:0000155">
    <property type="term" value="F:phosphorelay sensor kinase activity"/>
    <property type="evidence" value="ECO:0007669"/>
    <property type="project" value="InterPro"/>
</dbReference>
<dbReference type="Pfam" id="PF07730">
    <property type="entry name" value="HisKA_3"/>
    <property type="match status" value="1"/>
</dbReference>
<dbReference type="GO" id="GO:0046983">
    <property type="term" value="F:protein dimerization activity"/>
    <property type="evidence" value="ECO:0007669"/>
    <property type="project" value="InterPro"/>
</dbReference>
<accession>A0A4R2IPS3</accession>
<dbReference type="InterPro" id="IPR011712">
    <property type="entry name" value="Sig_transdc_His_kin_sub3_dim/P"/>
</dbReference>
<dbReference type="GO" id="GO:0016020">
    <property type="term" value="C:membrane"/>
    <property type="evidence" value="ECO:0007669"/>
    <property type="project" value="InterPro"/>
</dbReference>
<dbReference type="RefSeq" id="WP_199237067.1">
    <property type="nucleotide sequence ID" value="NZ_SLWR01000006.1"/>
</dbReference>
<keyword evidence="3" id="KW-0597">Phosphoprotein</keyword>